<feature type="domain" description="Calcineurin-like phosphoesterase" evidence="2">
    <location>
        <begin position="4"/>
        <end position="202"/>
    </location>
</feature>
<dbReference type="Proteomes" id="UP000275076">
    <property type="component" value="Unassembled WGS sequence"/>
</dbReference>
<evidence type="ECO:0000313" key="4">
    <source>
        <dbReference type="Proteomes" id="UP000275076"/>
    </source>
</evidence>
<accession>A0A428N7K3</accession>
<dbReference type="PANTHER" id="PTHR30337">
    <property type="entry name" value="COMPONENT OF ATP-DEPENDENT DSDNA EXONUCLEASE"/>
    <property type="match status" value="1"/>
</dbReference>
<evidence type="ECO:0000256" key="1">
    <source>
        <dbReference type="ARBA" id="ARBA00022801"/>
    </source>
</evidence>
<proteinExistence type="predicted"/>
<dbReference type="InterPro" id="IPR041796">
    <property type="entry name" value="Mre11_N"/>
</dbReference>
<comment type="caution">
    <text evidence="3">The sequence shown here is derived from an EMBL/GenBank/DDBJ whole genome shotgun (WGS) entry which is preliminary data.</text>
</comment>
<dbReference type="InterPro" id="IPR014576">
    <property type="entry name" value="Pesterase_YhaO"/>
</dbReference>
<dbReference type="EMBL" id="RBVX01000003">
    <property type="protein sequence ID" value="RSL34362.1"/>
    <property type="molecule type" value="Genomic_DNA"/>
</dbReference>
<evidence type="ECO:0000259" key="2">
    <source>
        <dbReference type="Pfam" id="PF00149"/>
    </source>
</evidence>
<sequence length="416" mass="47729">MEPLRFIHAADLHLGSTIPAAAGAPSLLKQQLEDSIYTAVDNMVKDAIQLEVDFIIIAGDLFDQDNRSLRNQLYLKTQFQTLQKHDIPVYVIFGNHDPVHKKYAPAGWPENVHIFDTTPEMKIFHKKGEEAAFIYGCSYEKRTLHQNIAKQYNKKEGTEAPLQIGLLHGQERRNTDHAYAPFDKEDLLEKEFDYWALGHIHTRHSLANHICYPGNIQARHRNEPGDKGYLYVHLDEEKVDVSFRSASVIPFIKMETSIDGHLSFDSLTNQILEDISAYQIVNRIGVWLDITLKGKGSLSLHLQEEKELQEWKEALNEIGAVDSPFFHIYRLTNQTIPDDMTIHSNGENHFLGDMTKAALHLKDNPEQVENEWKELMQHPAARTYLSASEVEDPAAIIDEAQRLLWEMWGKEKTNED</sequence>
<reference evidence="3 4" key="1">
    <citation type="submission" date="2018-10" db="EMBL/GenBank/DDBJ databases">
        <title>Draft genome sequence of Bacillus salarius IM0101, isolated from a hypersaline soil in Inner Mongolia, China.</title>
        <authorList>
            <person name="Yamprayoonswat W."/>
            <person name="Boonvisut S."/>
            <person name="Jumpathong W."/>
            <person name="Sittihan S."/>
            <person name="Ruangsuj P."/>
            <person name="Wanthongcharoen S."/>
            <person name="Thongpramul N."/>
            <person name="Pimmason S."/>
            <person name="Yu B."/>
            <person name="Yasawong M."/>
        </authorList>
    </citation>
    <scope>NUCLEOTIDE SEQUENCE [LARGE SCALE GENOMIC DNA]</scope>
    <source>
        <strain evidence="3 4">IM0101</strain>
    </source>
</reference>
<keyword evidence="3" id="KW-0269">Exonuclease</keyword>
<protein>
    <submittedName>
        <fullName evidence="3">Exonuclease SbcCD subunit D</fullName>
    </submittedName>
</protein>
<dbReference type="GO" id="GO:0004527">
    <property type="term" value="F:exonuclease activity"/>
    <property type="evidence" value="ECO:0007669"/>
    <property type="project" value="UniProtKB-KW"/>
</dbReference>
<keyword evidence="3" id="KW-0540">Nuclease</keyword>
<dbReference type="PIRSF" id="PIRSF033091">
    <property type="entry name" value="Pesterase_YhaO"/>
    <property type="match status" value="1"/>
</dbReference>
<dbReference type="InterPro" id="IPR029052">
    <property type="entry name" value="Metallo-depent_PP-like"/>
</dbReference>
<dbReference type="CDD" id="cd00840">
    <property type="entry name" value="MPP_Mre11_N"/>
    <property type="match status" value="1"/>
</dbReference>
<dbReference type="PANTHER" id="PTHR30337:SF7">
    <property type="entry name" value="PHOSPHOESTERASE"/>
    <property type="match status" value="1"/>
</dbReference>
<dbReference type="SUPFAM" id="SSF56300">
    <property type="entry name" value="Metallo-dependent phosphatases"/>
    <property type="match status" value="1"/>
</dbReference>
<evidence type="ECO:0000313" key="3">
    <source>
        <dbReference type="EMBL" id="RSL34362.1"/>
    </source>
</evidence>
<name>A0A428N7K3_9BACI</name>
<dbReference type="Pfam" id="PF00149">
    <property type="entry name" value="Metallophos"/>
    <property type="match status" value="1"/>
</dbReference>
<dbReference type="Gene3D" id="3.60.21.10">
    <property type="match status" value="1"/>
</dbReference>
<keyword evidence="4" id="KW-1185">Reference proteome</keyword>
<dbReference type="OrthoDB" id="9773856at2"/>
<organism evidence="3 4">
    <name type="scientific">Salibacterium salarium</name>
    <dbReference type="NCBI Taxonomy" id="284579"/>
    <lineage>
        <taxon>Bacteria</taxon>
        <taxon>Bacillati</taxon>
        <taxon>Bacillota</taxon>
        <taxon>Bacilli</taxon>
        <taxon>Bacillales</taxon>
        <taxon>Bacillaceae</taxon>
    </lineage>
</organism>
<dbReference type="RefSeq" id="WP_125554597.1">
    <property type="nucleotide sequence ID" value="NZ_RBVX01000003.1"/>
</dbReference>
<gene>
    <name evidence="3" type="ORF">D7Z54_04170</name>
</gene>
<dbReference type="InterPro" id="IPR050535">
    <property type="entry name" value="DNA_Repair-Maintenance_Comp"/>
</dbReference>
<dbReference type="InterPro" id="IPR004843">
    <property type="entry name" value="Calcineurin-like_PHP"/>
</dbReference>
<keyword evidence="1" id="KW-0378">Hydrolase</keyword>
<dbReference type="AlphaFoldDB" id="A0A428N7K3"/>